<keyword evidence="1" id="KW-1185">Reference proteome</keyword>
<dbReference type="WBParaSite" id="nRc.2.0.1.t04258-RA">
    <property type="protein sequence ID" value="nRc.2.0.1.t04258-RA"/>
    <property type="gene ID" value="nRc.2.0.1.g04258"/>
</dbReference>
<evidence type="ECO:0000313" key="2">
    <source>
        <dbReference type="WBParaSite" id="nRc.2.0.1.t04258-RA"/>
    </source>
</evidence>
<protein>
    <submittedName>
        <fullName evidence="2">Uncharacterized protein</fullName>
    </submittedName>
</protein>
<evidence type="ECO:0000313" key="1">
    <source>
        <dbReference type="Proteomes" id="UP000887565"/>
    </source>
</evidence>
<proteinExistence type="predicted"/>
<organism evidence="1 2">
    <name type="scientific">Romanomermis culicivorax</name>
    <name type="common">Nematode worm</name>
    <dbReference type="NCBI Taxonomy" id="13658"/>
    <lineage>
        <taxon>Eukaryota</taxon>
        <taxon>Metazoa</taxon>
        <taxon>Ecdysozoa</taxon>
        <taxon>Nematoda</taxon>
        <taxon>Enoplea</taxon>
        <taxon>Dorylaimia</taxon>
        <taxon>Mermithida</taxon>
        <taxon>Mermithoidea</taxon>
        <taxon>Mermithidae</taxon>
        <taxon>Romanomermis</taxon>
    </lineage>
</organism>
<reference evidence="2" key="1">
    <citation type="submission" date="2022-11" db="UniProtKB">
        <authorList>
            <consortium name="WormBaseParasite"/>
        </authorList>
    </citation>
    <scope>IDENTIFICATION</scope>
</reference>
<accession>A0A915HQP2</accession>
<sequence length="176" mass="20130">MSAPALDRHGQPIRKPGRYEHSVKCKQHLQEEERVQWKSHILGECGHPVLGVLRAAKRPANEQPVTRNNVINKKLVKRPVNLLHRQLRRHSRRSYRQKQQRGCNKRRLPAIGKVTVHAMSGTLVMTTTIKKPSSLTLQSMIAANTNATMMHRNTAPKANKRARWTQLASMKTRTSM</sequence>
<dbReference type="AlphaFoldDB" id="A0A915HQP2"/>
<dbReference type="Proteomes" id="UP000887565">
    <property type="component" value="Unplaced"/>
</dbReference>
<name>A0A915HQP2_ROMCU</name>